<accession>A0A8H7QJK7</accession>
<protein>
    <submittedName>
        <fullName evidence="2">Uncharacterized protein</fullName>
    </submittedName>
</protein>
<feature type="region of interest" description="Disordered" evidence="1">
    <location>
        <begin position="92"/>
        <end position="126"/>
    </location>
</feature>
<evidence type="ECO:0000313" key="3">
    <source>
        <dbReference type="Proteomes" id="UP000650833"/>
    </source>
</evidence>
<evidence type="ECO:0000313" key="2">
    <source>
        <dbReference type="EMBL" id="KAG2193661.1"/>
    </source>
</evidence>
<dbReference type="Proteomes" id="UP000650833">
    <property type="component" value="Unassembled WGS sequence"/>
</dbReference>
<dbReference type="OrthoDB" id="2286704at2759"/>
<sequence>MLSCNVNHYTNLDPRIYWIRDSYYTPPSNTKPALPTYLFGCAPPSSIMDKLLSLSHKEKQGLNPTYKDCVFDENGWTFTRDHWFNTITNDRLTSSPYEASDDEESVTSSDDKPIPDSDTTASEFDTVITQDPGTIAVDNEDWDLKYIVDF</sequence>
<organism evidence="2 3">
    <name type="scientific">Mucor plumbeus</name>
    <dbReference type="NCBI Taxonomy" id="97098"/>
    <lineage>
        <taxon>Eukaryota</taxon>
        <taxon>Fungi</taxon>
        <taxon>Fungi incertae sedis</taxon>
        <taxon>Mucoromycota</taxon>
        <taxon>Mucoromycotina</taxon>
        <taxon>Mucoromycetes</taxon>
        <taxon>Mucorales</taxon>
        <taxon>Mucorineae</taxon>
        <taxon>Mucoraceae</taxon>
        <taxon>Mucor</taxon>
    </lineage>
</organism>
<dbReference type="AlphaFoldDB" id="A0A8H7QJK7"/>
<keyword evidence="3" id="KW-1185">Reference proteome</keyword>
<reference evidence="2" key="1">
    <citation type="submission" date="2020-12" db="EMBL/GenBank/DDBJ databases">
        <title>Metabolic potential, ecology and presence of endohyphal bacteria is reflected in genomic diversity of Mucoromycotina.</title>
        <authorList>
            <person name="Muszewska A."/>
            <person name="Okrasinska A."/>
            <person name="Steczkiewicz K."/>
            <person name="Drgas O."/>
            <person name="Orlowska M."/>
            <person name="Perlinska-Lenart U."/>
            <person name="Aleksandrzak-Piekarczyk T."/>
            <person name="Szatraj K."/>
            <person name="Zielenkiewicz U."/>
            <person name="Pilsyk S."/>
            <person name="Malc E."/>
            <person name="Mieczkowski P."/>
            <person name="Kruszewska J.S."/>
            <person name="Biernat P."/>
            <person name="Pawlowska J."/>
        </authorList>
    </citation>
    <scope>NUCLEOTIDE SEQUENCE</scope>
    <source>
        <strain evidence="2">CBS 226.32</strain>
    </source>
</reference>
<proteinExistence type="predicted"/>
<comment type="caution">
    <text evidence="2">The sequence shown here is derived from an EMBL/GenBank/DDBJ whole genome shotgun (WGS) entry which is preliminary data.</text>
</comment>
<feature type="compositionally biased region" description="Polar residues" evidence="1">
    <location>
        <begin position="117"/>
        <end position="126"/>
    </location>
</feature>
<name>A0A8H7QJK7_9FUNG</name>
<dbReference type="EMBL" id="JAEPRC010000637">
    <property type="protein sequence ID" value="KAG2193661.1"/>
    <property type="molecule type" value="Genomic_DNA"/>
</dbReference>
<evidence type="ECO:0000256" key="1">
    <source>
        <dbReference type="SAM" id="MobiDB-lite"/>
    </source>
</evidence>
<gene>
    <name evidence="2" type="ORF">INT46_004271</name>
</gene>